<proteinExistence type="predicted"/>
<dbReference type="InterPro" id="IPR011032">
    <property type="entry name" value="GroES-like_sf"/>
</dbReference>
<comment type="caution">
    <text evidence="2">The sequence shown here is derived from an EMBL/GenBank/DDBJ whole genome shotgun (WGS) entry which is preliminary data.</text>
</comment>
<sequence length="316" mass="33840">MEAVLIDPTKEGAEKLCLGTVPTPRPADGEVLVEVRAVALSAWEKGFVQNDDPRSLTRRTRRRAVNLGLEFSGVVRSDGRRFTRGQRVMGGPHLTKGEKALAQYVAAPEEYLAELPDTLDFTPAAALPIGAETALTGLDKAAPRPGDSVLVVGASGGVGVYAVQIAAALGADVTAIGGRNSAPRLKELGARTVHSYRDTTFEDLTGTYDVVFDLSGRLHFSQVGKKLTRTGTFVNVNPHKDLAGMAAALFSRRKAPLVYVPHSSTTAQTRILEMVTRGAITPVVEAAHDIAHLRTAFTDLTRNERLGKIIVTWPPD</sequence>
<evidence type="ECO:0000259" key="1">
    <source>
        <dbReference type="SMART" id="SM00829"/>
    </source>
</evidence>
<dbReference type="Pfam" id="PF13602">
    <property type="entry name" value="ADH_zinc_N_2"/>
    <property type="match status" value="1"/>
</dbReference>
<dbReference type="Gene3D" id="3.90.180.10">
    <property type="entry name" value="Medium-chain alcohol dehydrogenases, catalytic domain"/>
    <property type="match status" value="1"/>
</dbReference>
<evidence type="ECO:0000313" key="3">
    <source>
        <dbReference type="Proteomes" id="UP000326979"/>
    </source>
</evidence>
<organism evidence="2 3">
    <name type="scientific">Streptomyces phyllanthi</name>
    <dbReference type="NCBI Taxonomy" id="1803180"/>
    <lineage>
        <taxon>Bacteria</taxon>
        <taxon>Bacillati</taxon>
        <taxon>Actinomycetota</taxon>
        <taxon>Actinomycetes</taxon>
        <taxon>Kitasatosporales</taxon>
        <taxon>Streptomycetaceae</taxon>
        <taxon>Streptomyces</taxon>
    </lineage>
</organism>
<dbReference type="EMBL" id="VJZE01000108">
    <property type="protein sequence ID" value="MPY41665.1"/>
    <property type="molecule type" value="Genomic_DNA"/>
</dbReference>
<feature type="domain" description="Enoyl reductase (ER)" evidence="1">
    <location>
        <begin position="12"/>
        <end position="311"/>
    </location>
</feature>
<dbReference type="SUPFAM" id="SSF51735">
    <property type="entry name" value="NAD(P)-binding Rossmann-fold domains"/>
    <property type="match status" value="1"/>
</dbReference>
<evidence type="ECO:0000313" key="2">
    <source>
        <dbReference type="EMBL" id="MPY41665.1"/>
    </source>
</evidence>
<dbReference type="Proteomes" id="UP000326979">
    <property type="component" value="Unassembled WGS sequence"/>
</dbReference>
<dbReference type="RefSeq" id="WP_152785302.1">
    <property type="nucleotide sequence ID" value="NZ_BAABEQ010000005.1"/>
</dbReference>
<dbReference type="InterPro" id="IPR020843">
    <property type="entry name" value="ER"/>
</dbReference>
<gene>
    <name evidence="2" type="ORF">FNH04_17620</name>
</gene>
<dbReference type="InterPro" id="IPR052733">
    <property type="entry name" value="Chloroplast_QOR"/>
</dbReference>
<dbReference type="SUPFAM" id="SSF50129">
    <property type="entry name" value="GroES-like"/>
    <property type="match status" value="1"/>
</dbReference>
<dbReference type="OrthoDB" id="3175656at2"/>
<keyword evidence="3" id="KW-1185">Reference proteome</keyword>
<reference evidence="2 3" key="1">
    <citation type="submission" date="2019-07" db="EMBL/GenBank/DDBJ databases">
        <title>New species of Amycolatopsis and Streptomyces.</title>
        <authorList>
            <person name="Duangmal K."/>
            <person name="Teo W.F.A."/>
            <person name="Lipun K."/>
        </authorList>
    </citation>
    <scope>NUCLEOTIDE SEQUENCE [LARGE SCALE GENOMIC DNA]</scope>
    <source>
        <strain evidence="2 3">TISTR 2346</strain>
    </source>
</reference>
<accession>A0A5N8W6C5</accession>
<protein>
    <submittedName>
        <fullName evidence="2">Zinc-binding dehydrogenase</fullName>
    </submittedName>
</protein>
<dbReference type="AlphaFoldDB" id="A0A5N8W6C5"/>
<dbReference type="PANTHER" id="PTHR44013:SF1">
    <property type="entry name" value="ZINC-TYPE ALCOHOL DEHYDROGENASE-LIKE PROTEIN C16A3.02C"/>
    <property type="match status" value="1"/>
</dbReference>
<dbReference type="Gene3D" id="3.40.50.720">
    <property type="entry name" value="NAD(P)-binding Rossmann-like Domain"/>
    <property type="match status" value="1"/>
</dbReference>
<dbReference type="SMART" id="SM00829">
    <property type="entry name" value="PKS_ER"/>
    <property type="match status" value="1"/>
</dbReference>
<dbReference type="PANTHER" id="PTHR44013">
    <property type="entry name" value="ZINC-TYPE ALCOHOL DEHYDROGENASE-LIKE PROTEIN C16A3.02C"/>
    <property type="match status" value="1"/>
</dbReference>
<name>A0A5N8W6C5_9ACTN</name>
<dbReference type="GO" id="GO:0016491">
    <property type="term" value="F:oxidoreductase activity"/>
    <property type="evidence" value="ECO:0007669"/>
    <property type="project" value="InterPro"/>
</dbReference>
<dbReference type="InterPro" id="IPR036291">
    <property type="entry name" value="NAD(P)-bd_dom_sf"/>
</dbReference>